<gene>
    <name evidence="3" type="ORF">HUG10_17720</name>
</gene>
<proteinExistence type="predicted"/>
<dbReference type="KEGG" id="halg:HUG10_17720"/>
<dbReference type="PANTHER" id="PTHR13174:SF3">
    <property type="entry name" value="D-GLUCURONYL C5-EPIMERASE"/>
    <property type="match status" value="1"/>
</dbReference>
<feature type="compositionally biased region" description="Pro residues" evidence="1">
    <location>
        <begin position="46"/>
        <end position="60"/>
    </location>
</feature>
<dbReference type="InterPro" id="IPR039721">
    <property type="entry name" value="C5-epimerase"/>
</dbReference>
<dbReference type="AlphaFoldDB" id="A0A7D5KHL7"/>
<dbReference type="EMBL" id="CP058529">
    <property type="protein sequence ID" value="QLG29256.1"/>
    <property type="molecule type" value="Genomic_DNA"/>
</dbReference>
<reference evidence="3 4" key="1">
    <citation type="submission" date="2020-07" db="EMBL/GenBank/DDBJ databases">
        <title>Gai3-2, isolated from salt lake.</title>
        <authorList>
            <person name="Cui H."/>
            <person name="Shi X."/>
        </authorList>
    </citation>
    <scope>NUCLEOTIDE SEQUENCE [LARGE SCALE GENOMIC DNA]</scope>
    <source>
        <strain evidence="3 4">Gai3-2</strain>
    </source>
</reference>
<dbReference type="GO" id="GO:0005975">
    <property type="term" value="P:carbohydrate metabolic process"/>
    <property type="evidence" value="ECO:0007669"/>
    <property type="project" value="InterPro"/>
</dbReference>
<dbReference type="PROSITE" id="PS51318">
    <property type="entry name" value="TAT"/>
    <property type="match status" value="1"/>
</dbReference>
<name>A0A7D5KHL7_9EURY</name>
<dbReference type="Pfam" id="PF06662">
    <property type="entry name" value="C5-epim_C"/>
    <property type="match status" value="1"/>
</dbReference>
<dbReference type="RefSeq" id="WP_179170830.1">
    <property type="nucleotide sequence ID" value="NZ_CP058529.1"/>
</dbReference>
<evidence type="ECO:0000313" key="3">
    <source>
        <dbReference type="EMBL" id="QLG29256.1"/>
    </source>
</evidence>
<dbReference type="InterPro" id="IPR008928">
    <property type="entry name" value="6-hairpin_glycosidase_sf"/>
</dbReference>
<dbReference type="InterPro" id="IPR010598">
    <property type="entry name" value="C5-epim_C"/>
</dbReference>
<dbReference type="GO" id="GO:0047464">
    <property type="term" value="F:heparosan-N-sulfate-glucuronate 5-epimerase activity"/>
    <property type="evidence" value="ECO:0007669"/>
    <property type="project" value="InterPro"/>
</dbReference>
<protein>
    <recommendedName>
        <fullName evidence="2">D-glucuronyl C5-epimerase C-terminal domain-containing protein</fullName>
    </recommendedName>
</protein>
<dbReference type="OrthoDB" id="306662at2157"/>
<feature type="region of interest" description="Disordered" evidence="1">
    <location>
        <begin position="30"/>
        <end position="69"/>
    </location>
</feature>
<dbReference type="InterPro" id="IPR012341">
    <property type="entry name" value="6hp_glycosidase-like_sf"/>
</dbReference>
<dbReference type="PANTHER" id="PTHR13174">
    <property type="entry name" value="D-GLUCURONYL C5-EPIMERASE"/>
    <property type="match status" value="1"/>
</dbReference>
<evidence type="ECO:0000256" key="1">
    <source>
        <dbReference type="SAM" id="MobiDB-lite"/>
    </source>
</evidence>
<dbReference type="GeneID" id="56030711"/>
<evidence type="ECO:0000313" key="4">
    <source>
        <dbReference type="Proteomes" id="UP000509750"/>
    </source>
</evidence>
<evidence type="ECO:0000259" key="2">
    <source>
        <dbReference type="Pfam" id="PF06662"/>
    </source>
</evidence>
<sequence length="372" mass="42017">MAAPSDDDSSADSRRRFLALATAVGLTGCTGFEGHSSSAAEASTPTPSPPSTPSPTPTPSQPRIGNVPVQRRRYSLRELPYEKRPQFFGPYRQSEPKCSYPVEAVQDIDNLRMAEVDGQTGHFPLRTARWLLRLLHCYRVTGDDGFLSKAEEMSGAFLADATKVEDGGIYFPYGIDKSGSSASMEAPWYSGMCQGVALSAYTYFHELTDDDEHLETADRVLETFTTLARDTDGPWTSMVDPDGHYWVEEYPADPPTHVFNGYCVGLWGLYDYWMHVRSERSRLLLEAALTTLEHSLEYIRAPNDVSYYGLDGYFYWERGMTETYPARPYRGNAAYHEVHVAQIDKLYEISGAEHFREMRETFESDHPVDERE</sequence>
<organism evidence="3 4">
    <name type="scientific">Halorarum halophilum</name>
    <dbReference type="NCBI Taxonomy" id="2743090"/>
    <lineage>
        <taxon>Archaea</taxon>
        <taxon>Methanobacteriati</taxon>
        <taxon>Methanobacteriota</taxon>
        <taxon>Stenosarchaea group</taxon>
        <taxon>Halobacteria</taxon>
        <taxon>Halobacteriales</taxon>
        <taxon>Haloferacaceae</taxon>
        <taxon>Halorarum</taxon>
    </lineage>
</organism>
<dbReference type="Gene3D" id="1.50.10.10">
    <property type="match status" value="1"/>
</dbReference>
<feature type="compositionally biased region" description="Low complexity" evidence="1">
    <location>
        <begin position="36"/>
        <end position="45"/>
    </location>
</feature>
<keyword evidence="4" id="KW-1185">Reference proteome</keyword>
<dbReference type="SUPFAM" id="SSF48208">
    <property type="entry name" value="Six-hairpin glycosidases"/>
    <property type="match status" value="1"/>
</dbReference>
<dbReference type="Proteomes" id="UP000509750">
    <property type="component" value="Chromosome"/>
</dbReference>
<dbReference type="InterPro" id="IPR006311">
    <property type="entry name" value="TAT_signal"/>
</dbReference>
<feature type="domain" description="D-glucuronyl C5-epimerase C-terminal" evidence="2">
    <location>
        <begin position="180"/>
        <end position="363"/>
    </location>
</feature>
<dbReference type="GO" id="GO:0015012">
    <property type="term" value="P:heparan sulfate proteoglycan biosynthetic process"/>
    <property type="evidence" value="ECO:0007669"/>
    <property type="project" value="InterPro"/>
</dbReference>
<accession>A0A7D5KHL7</accession>